<evidence type="ECO:0000313" key="2">
    <source>
        <dbReference type="Proteomes" id="UP000838756"/>
    </source>
</evidence>
<protein>
    <submittedName>
        <fullName evidence="1">Jg12436 protein</fullName>
    </submittedName>
</protein>
<evidence type="ECO:0000313" key="1">
    <source>
        <dbReference type="EMBL" id="CAH2232933.1"/>
    </source>
</evidence>
<name>A0A8S4R7R3_9NEOP</name>
<dbReference type="SUPFAM" id="SSF63748">
    <property type="entry name" value="Tudor/PWWP/MBT"/>
    <property type="match status" value="1"/>
</dbReference>
<keyword evidence="2" id="KW-1185">Reference proteome</keyword>
<dbReference type="AlphaFoldDB" id="A0A8S4R7R3"/>
<organism evidence="1 2">
    <name type="scientific">Pararge aegeria aegeria</name>
    <dbReference type="NCBI Taxonomy" id="348720"/>
    <lineage>
        <taxon>Eukaryota</taxon>
        <taxon>Metazoa</taxon>
        <taxon>Ecdysozoa</taxon>
        <taxon>Arthropoda</taxon>
        <taxon>Hexapoda</taxon>
        <taxon>Insecta</taxon>
        <taxon>Pterygota</taxon>
        <taxon>Neoptera</taxon>
        <taxon>Endopterygota</taxon>
        <taxon>Lepidoptera</taxon>
        <taxon>Glossata</taxon>
        <taxon>Ditrysia</taxon>
        <taxon>Papilionoidea</taxon>
        <taxon>Nymphalidae</taxon>
        <taxon>Satyrinae</taxon>
        <taxon>Satyrini</taxon>
        <taxon>Parargina</taxon>
        <taxon>Pararge</taxon>
    </lineage>
</organism>
<accession>A0A8S4R7R3</accession>
<dbReference type="Proteomes" id="UP000838756">
    <property type="component" value="Unassembled WGS sequence"/>
</dbReference>
<dbReference type="EMBL" id="CAKXAJ010024925">
    <property type="protein sequence ID" value="CAH2232933.1"/>
    <property type="molecule type" value="Genomic_DNA"/>
</dbReference>
<reference evidence="1" key="1">
    <citation type="submission" date="2022-03" db="EMBL/GenBank/DDBJ databases">
        <authorList>
            <person name="Lindestad O."/>
        </authorList>
    </citation>
    <scope>NUCLEOTIDE SEQUENCE</scope>
</reference>
<gene>
    <name evidence="1" type="primary">jg12436</name>
    <name evidence="1" type="ORF">PAEG_LOCUS11105</name>
</gene>
<proteinExistence type="predicted"/>
<dbReference type="Gene3D" id="2.30.30.140">
    <property type="match status" value="1"/>
</dbReference>
<dbReference type="OrthoDB" id="5800688at2759"/>
<sequence length="151" mass="17029">MALYNTGNEASSDVIPDISDETNIIDDLSIIPLEKDSFGEQFEKLVLKVVVDFTRNFVCMDFRLGSKASLAGPLKQSALVANSYEWKDELFGCDFLAAPVSLFKHAPLHEMWDNTFEGMKVEVKNTDCENYSEKLSDYFWVATVLKVSIIN</sequence>
<comment type="caution">
    <text evidence="1">The sequence shown here is derived from an EMBL/GenBank/DDBJ whole genome shotgun (WGS) entry which is preliminary data.</text>
</comment>